<dbReference type="Pfam" id="PF00348">
    <property type="entry name" value="polyprenyl_synt"/>
    <property type="match status" value="1"/>
</dbReference>
<accession>A0ABU5CPN9</accession>
<dbReference type="PANTHER" id="PTHR12001">
    <property type="entry name" value="GERANYLGERANYL PYROPHOSPHATE SYNTHASE"/>
    <property type="match status" value="1"/>
</dbReference>
<evidence type="ECO:0000313" key="7">
    <source>
        <dbReference type="EMBL" id="MDY0408316.1"/>
    </source>
</evidence>
<name>A0ABU5CPN9_9BACI</name>
<sequence>MKLARTYSFLKKELDLIEEELGTVIQADHSVLREASTHLLKAGGKRIRPAFVLLSGKLGEKYDAEQITIIAVSLELIHMATLVHDDVIDHADLRRGKPTVKKQYSNRVAMYTGDYILARALETITKINNPAVQRCLSHTIVEVCAGEIEQMKYKYKWDQNLRVYLRRIKRKTALLIATSCKLGAIAAGLNRKQVLQMYKYGYYIGMSYQIIDDILDFTSNEKELGKPAGNDLIQGNITLPVLYALQNKSFQQMIQDLFLTKEEISENQMKEIITKINELGAIDYSYHVSNLYLEKALTVLNDFPNSDAKKALVNIALYIGKRRF</sequence>
<keyword evidence="8" id="KW-1185">Reference proteome</keyword>
<keyword evidence="3 6" id="KW-0808">Transferase</keyword>
<reference evidence="7 8" key="1">
    <citation type="submission" date="2023-10" db="EMBL/GenBank/DDBJ databases">
        <title>Virgibacillus soli CC-YMP-6 genome.</title>
        <authorList>
            <person name="Miliotis G."/>
            <person name="Sengupta P."/>
            <person name="Hameed A."/>
            <person name="Chuvochina M."/>
            <person name="Mcdonagh F."/>
            <person name="Simpson A.C."/>
            <person name="Singh N.K."/>
            <person name="Rekha P.D."/>
            <person name="Raman K."/>
            <person name="Hugenholtz P."/>
            <person name="Venkateswaran K."/>
        </authorList>
    </citation>
    <scope>NUCLEOTIDE SEQUENCE [LARGE SCALE GENOMIC DNA]</scope>
    <source>
        <strain evidence="7 8">CC-YMP-6</strain>
    </source>
</reference>
<dbReference type="InterPro" id="IPR014119">
    <property type="entry name" value="GerC3_HepT"/>
</dbReference>
<dbReference type="CDD" id="cd00685">
    <property type="entry name" value="Trans_IPPS_HT"/>
    <property type="match status" value="1"/>
</dbReference>
<protein>
    <submittedName>
        <fullName evidence="7">Heptaprenyl diphosphate synthase component II</fullName>
    </submittedName>
</protein>
<gene>
    <name evidence="7" type="primary">hepT</name>
    <name evidence="7" type="ORF">RWD45_06770</name>
</gene>
<dbReference type="Gene3D" id="1.10.600.10">
    <property type="entry name" value="Farnesyl Diphosphate Synthase"/>
    <property type="match status" value="1"/>
</dbReference>
<dbReference type="InterPro" id="IPR033749">
    <property type="entry name" value="Polyprenyl_synt_CS"/>
</dbReference>
<evidence type="ECO:0000256" key="1">
    <source>
        <dbReference type="ARBA" id="ARBA00001946"/>
    </source>
</evidence>
<evidence type="ECO:0000313" key="8">
    <source>
        <dbReference type="Proteomes" id="UP001275315"/>
    </source>
</evidence>
<dbReference type="InterPro" id="IPR000092">
    <property type="entry name" value="Polyprenyl_synt"/>
</dbReference>
<dbReference type="InterPro" id="IPR008949">
    <property type="entry name" value="Isoprenoid_synthase_dom_sf"/>
</dbReference>
<dbReference type="SUPFAM" id="SSF48576">
    <property type="entry name" value="Terpenoid synthases"/>
    <property type="match status" value="1"/>
</dbReference>
<comment type="cofactor">
    <cofactor evidence="1">
        <name>Mg(2+)</name>
        <dbReference type="ChEBI" id="CHEBI:18420"/>
    </cofactor>
</comment>
<dbReference type="SFLD" id="SFLDS00005">
    <property type="entry name" value="Isoprenoid_Synthase_Type_I"/>
    <property type="match status" value="1"/>
</dbReference>
<evidence type="ECO:0000256" key="2">
    <source>
        <dbReference type="ARBA" id="ARBA00006706"/>
    </source>
</evidence>
<dbReference type="Proteomes" id="UP001275315">
    <property type="component" value="Unassembled WGS sequence"/>
</dbReference>
<dbReference type="PROSITE" id="PS00444">
    <property type="entry name" value="POLYPRENYL_SYNTHASE_2"/>
    <property type="match status" value="1"/>
</dbReference>
<comment type="similarity">
    <text evidence="2 6">Belongs to the FPP/GGPP synthase family.</text>
</comment>
<comment type="caution">
    <text evidence="7">The sequence shown here is derived from an EMBL/GenBank/DDBJ whole genome shotgun (WGS) entry which is preliminary data.</text>
</comment>
<keyword evidence="4" id="KW-0479">Metal-binding</keyword>
<keyword evidence="5" id="KW-0460">Magnesium</keyword>
<evidence type="ECO:0000256" key="4">
    <source>
        <dbReference type="ARBA" id="ARBA00022723"/>
    </source>
</evidence>
<evidence type="ECO:0000256" key="5">
    <source>
        <dbReference type="ARBA" id="ARBA00022842"/>
    </source>
</evidence>
<dbReference type="PROSITE" id="PS00723">
    <property type="entry name" value="POLYPRENYL_SYNTHASE_1"/>
    <property type="match status" value="1"/>
</dbReference>
<evidence type="ECO:0000256" key="6">
    <source>
        <dbReference type="RuleBase" id="RU004466"/>
    </source>
</evidence>
<dbReference type="RefSeq" id="WP_320379061.1">
    <property type="nucleotide sequence ID" value="NZ_JAWDIQ010000001.1"/>
</dbReference>
<proteinExistence type="inferred from homology"/>
<dbReference type="NCBIfam" id="TIGR02748">
    <property type="entry name" value="GerC3_HepT"/>
    <property type="match status" value="1"/>
</dbReference>
<organism evidence="7 8">
    <name type="scientific">Paracerasibacillus soli</name>
    <dbReference type="NCBI Taxonomy" id="480284"/>
    <lineage>
        <taxon>Bacteria</taxon>
        <taxon>Bacillati</taxon>
        <taxon>Bacillota</taxon>
        <taxon>Bacilli</taxon>
        <taxon>Bacillales</taxon>
        <taxon>Bacillaceae</taxon>
        <taxon>Paracerasibacillus</taxon>
    </lineage>
</organism>
<dbReference type="PANTHER" id="PTHR12001:SF69">
    <property type="entry name" value="ALL TRANS-POLYPRENYL-DIPHOSPHATE SYNTHASE PDSS1"/>
    <property type="match status" value="1"/>
</dbReference>
<evidence type="ECO:0000256" key="3">
    <source>
        <dbReference type="ARBA" id="ARBA00022679"/>
    </source>
</evidence>
<dbReference type="EMBL" id="JAWDIQ010000001">
    <property type="protein sequence ID" value="MDY0408316.1"/>
    <property type="molecule type" value="Genomic_DNA"/>
</dbReference>